<keyword evidence="1" id="KW-0175">Coiled coil</keyword>
<keyword evidence="3" id="KW-0812">Transmembrane</keyword>
<feature type="transmembrane region" description="Helical" evidence="3">
    <location>
        <begin position="931"/>
        <end position="950"/>
    </location>
</feature>
<evidence type="ECO:0000313" key="6">
    <source>
        <dbReference type="Proteomes" id="UP001281024"/>
    </source>
</evidence>
<keyword evidence="3" id="KW-1133">Transmembrane helix</keyword>
<keyword evidence="3" id="KW-0472">Membrane</keyword>
<feature type="region of interest" description="Disordered" evidence="2">
    <location>
        <begin position="538"/>
        <end position="557"/>
    </location>
</feature>
<feature type="transmembrane region" description="Helical" evidence="3">
    <location>
        <begin position="346"/>
        <end position="366"/>
    </location>
</feature>
<dbReference type="CDD" id="cd13402">
    <property type="entry name" value="LT_TF-like"/>
    <property type="match status" value="1"/>
</dbReference>
<feature type="domain" description="Transglycosylase SLT" evidence="4">
    <location>
        <begin position="1308"/>
        <end position="1384"/>
    </location>
</feature>
<dbReference type="InterPro" id="IPR023346">
    <property type="entry name" value="Lysozyme-like_dom_sf"/>
</dbReference>
<sequence length="1538" mass="165845">MELEELEVLFKMNTSQIQPMLDKLQSSFQQALGKTADTAKAGMEKTESAMDVSKGMAKVSSQLSKLNETIGSHFDRMKMTVGQGTTKIDQTSGNMFGSAKQRVGQDLDSVLAIINSKMNQAKAAQAKMHDLMNQKSSLAVDQQTGTQGVKFDSQIATAQAQMTRYQTQARALAQSMKTEFNEVPDSLYRISSAMDQNETKINGLNSRLKSLQGEYKDVAETMNLMGNSSKLEKQSAYLEKSMMSVREQINKLVSSNDSLNKSYAYVSDRGEKLKSVVGSLDTTLANNSKMAMTSSSSMRNMGSSMNEAGGRMRKMGNDGNSSMDKMAAGTRRSYTALGELVRQVRFLPAMLIVYGLLYQGIMNLASGFMSALKTNTQFSSSLNQIQVNLLTAFYPIYSYILPAINSLMAALSKATAWISQFVAALAGMSYSAARKGASGLYSQIQAMNDTSSASKSSAAAIKKANEQIAASNKAGAAQVKAANKQITASNKEAQAAFEETKKKNKELAESLMGFDEINVLDKSYDNDSLQSPEKQALQTFTPQDKQTADSSDLSSGTGGGLDFSAPLKQSNNLLGVIQGLKKILGELFDPMQQAWQAKGQKVVDSFKNAWNQILKLLGDVGQSFLHVWDGGTGEKIMANIFDIIANVFNVVGNLAGQFDKAWKHGDIGTSVFKKLLGFVNDFLSALNDMTSATAKWASKIDFTPLLQSIDGLLKAIRPILKDVWDGLDWGYQHVLLPLATFTITDLIPDFFDLISAALKVIGSIINASKPAFSWFWDSFLEPLAKWTGGAIVGVLKTLTNALSGVSGWVDKHQKAVEFIAKTLLQMFTFKVGFGALNTGVGLIGKIADKAVILGGKGNVLASFFGKITGLSSLKEAATNVKTLWSLASMKWEDFAKGVTGMASAIKNWSAWSKIATAAQAAWNAVLAVNPIYLVVAAIAVLVAGLVWFFTQTKTGQKIWSDFIKWLKNAWTDIQKFFVNLWNAIAKFFSDIWNGMKTAGSKAWNWISDAFKNTFNGIGSFFRSIWNGLATFWNNIWGGFKSTGSNAWNWISKTISGVLGGINSGWRSMWNGIGSFFTGVWNGIKSTVKTAMNDVIGFINSGIKGIDSVIHAFGGSKTAIGLIPKFAKGTPGAPKGLAMVNDGGGQEAIIDNQKNVHVLDGENQLVDFEGGETVIPYEASKSLLGNGINHFANGTFGWLSGFGNWIKDKWESITKFISNPVKALQNIAGDTIKSLSGGKSSLVSNIAPALGGGLINGIAAPFKSLLSSFKSKHDAEDESPAGFGVQRWKDTVKKALSKNNLSTSTSMVNRILRQIQTESGGNEKAVQHGYTDANSISGDLAKGLMQVISATFNHYKFSGYGNIFKGYDNLLAALNYAKHRYGPSLSYLGQGHGYANGGLIDKDGMYRVGEGNKPEMVLPLTDTPRAMELIKQAMKFMGQTFGNGLQMPSSLTSETDLNSLNAAAGNQSGNNQGGINQFGSNIVNALVQALQMNTGSSVANSQPVDLNLTVQIGNETIGNAAIKGINEVNQKNGRNMLKL</sequence>
<dbReference type="Gene3D" id="1.10.530.10">
    <property type="match status" value="1"/>
</dbReference>
<dbReference type="RefSeq" id="WP_317768257.1">
    <property type="nucleotide sequence ID" value="NZ_WERV01000004.1"/>
</dbReference>
<comment type="caution">
    <text evidence="5">The sequence shown here is derived from an EMBL/GenBank/DDBJ whole genome shotgun (WGS) entry which is preliminary data.</text>
</comment>
<dbReference type="Gene3D" id="1.20.120.20">
    <property type="entry name" value="Apolipoprotein"/>
    <property type="match status" value="1"/>
</dbReference>
<evidence type="ECO:0000259" key="4">
    <source>
        <dbReference type="Pfam" id="PF01464"/>
    </source>
</evidence>
<evidence type="ECO:0000256" key="3">
    <source>
        <dbReference type="SAM" id="Phobius"/>
    </source>
</evidence>
<evidence type="ECO:0000256" key="1">
    <source>
        <dbReference type="SAM" id="Coils"/>
    </source>
</evidence>
<reference evidence="5" key="1">
    <citation type="submission" date="2019-10" db="EMBL/GenBank/DDBJ databases">
        <title>Malate fermentation in French cider.</title>
        <authorList>
            <person name="Cousin F.J."/>
            <person name="Medina Fernandez S."/>
            <person name="Misery B."/>
            <person name="Laplace J.-M."/>
            <person name="Cretenet M."/>
        </authorList>
    </citation>
    <scope>NUCLEOTIDE SEQUENCE</scope>
    <source>
        <strain evidence="5">UCMA15129</strain>
    </source>
</reference>
<dbReference type="InterPro" id="IPR008258">
    <property type="entry name" value="Transglycosylase_SLT_dom_1"/>
</dbReference>
<protein>
    <submittedName>
        <fullName evidence="5">Transglycosylase SLT domain-containing protein</fullName>
    </submittedName>
</protein>
<feature type="transmembrane region" description="Helical" evidence="3">
    <location>
        <begin position="387"/>
        <end position="408"/>
    </location>
</feature>
<dbReference type="Proteomes" id="UP001281024">
    <property type="component" value="Unassembled WGS sequence"/>
</dbReference>
<dbReference type="SUPFAM" id="SSF53955">
    <property type="entry name" value="Lysozyme-like"/>
    <property type="match status" value="1"/>
</dbReference>
<dbReference type="EMBL" id="WERV01000004">
    <property type="protein sequence ID" value="MDV7715287.1"/>
    <property type="molecule type" value="Genomic_DNA"/>
</dbReference>
<accession>A0AAJ2P3G5</accession>
<feature type="coiled-coil region" evidence="1">
    <location>
        <begin position="479"/>
        <end position="510"/>
    </location>
</feature>
<feature type="coiled-coil region" evidence="1">
    <location>
        <begin position="194"/>
        <end position="221"/>
    </location>
</feature>
<dbReference type="Gene3D" id="1.10.287.1490">
    <property type="match status" value="1"/>
</dbReference>
<proteinExistence type="predicted"/>
<evidence type="ECO:0000313" key="5">
    <source>
        <dbReference type="EMBL" id="MDV7715287.1"/>
    </source>
</evidence>
<gene>
    <name evidence="5" type="ORF">GA838_05885</name>
</gene>
<dbReference type="Pfam" id="PF01464">
    <property type="entry name" value="SLT"/>
    <property type="match status" value="1"/>
</dbReference>
<name>A0AAJ2P3G5_OENOE</name>
<organism evidence="5 6">
    <name type="scientific">Oenococcus oeni</name>
    <name type="common">Leuconostoc oenos</name>
    <dbReference type="NCBI Taxonomy" id="1247"/>
    <lineage>
        <taxon>Bacteria</taxon>
        <taxon>Bacillati</taxon>
        <taxon>Bacillota</taxon>
        <taxon>Bacilli</taxon>
        <taxon>Lactobacillales</taxon>
        <taxon>Lactobacillaceae</taxon>
        <taxon>Oenococcus</taxon>
    </lineage>
</organism>
<evidence type="ECO:0000256" key="2">
    <source>
        <dbReference type="SAM" id="MobiDB-lite"/>
    </source>
</evidence>